<dbReference type="GO" id="GO:0004559">
    <property type="term" value="F:alpha-mannosidase activity"/>
    <property type="evidence" value="ECO:0007669"/>
    <property type="project" value="InterPro"/>
</dbReference>
<evidence type="ECO:0000313" key="2">
    <source>
        <dbReference type="EMBL" id="GAG36638.1"/>
    </source>
</evidence>
<reference evidence="2" key="1">
    <citation type="journal article" date="2014" name="Front. Microbiol.">
        <title>High frequency of phylogenetically diverse reductive dehalogenase-homologous genes in deep subseafloor sedimentary metagenomes.</title>
        <authorList>
            <person name="Kawai M."/>
            <person name="Futagami T."/>
            <person name="Toyoda A."/>
            <person name="Takaki Y."/>
            <person name="Nishi S."/>
            <person name="Hori S."/>
            <person name="Arai W."/>
            <person name="Tsubouchi T."/>
            <person name="Morono Y."/>
            <person name="Uchiyama I."/>
            <person name="Ito T."/>
            <person name="Fujiyama A."/>
            <person name="Inagaki F."/>
            <person name="Takami H."/>
        </authorList>
    </citation>
    <scope>NUCLEOTIDE SEQUENCE</scope>
    <source>
        <strain evidence="2">Expedition CK06-06</strain>
    </source>
</reference>
<dbReference type="AlphaFoldDB" id="X0XJ08"/>
<protein>
    <recommendedName>
        <fullName evidence="1">Glycosyl hydrolase family 38 C-terminal domain-containing protein</fullName>
    </recommendedName>
</protein>
<dbReference type="GO" id="GO:0030246">
    <property type="term" value="F:carbohydrate binding"/>
    <property type="evidence" value="ECO:0007669"/>
    <property type="project" value="InterPro"/>
</dbReference>
<feature type="non-terminal residue" evidence="2">
    <location>
        <position position="249"/>
    </location>
</feature>
<feature type="domain" description="Glycosyl hydrolase family 38 C-terminal" evidence="1">
    <location>
        <begin position="30"/>
        <end position="215"/>
    </location>
</feature>
<comment type="caution">
    <text evidence="2">The sequence shown here is derived from an EMBL/GenBank/DDBJ whole genome shotgun (WGS) entry which is preliminary data.</text>
</comment>
<dbReference type="InterPro" id="IPR011013">
    <property type="entry name" value="Gal_mutarotase_sf_dom"/>
</dbReference>
<accession>X0XJ08</accession>
<evidence type="ECO:0000259" key="1">
    <source>
        <dbReference type="Pfam" id="PF07748"/>
    </source>
</evidence>
<organism evidence="2">
    <name type="scientific">marine sediment metagenome</name>
    <dbReference type="NCBI Taxonomy" id="412755"/>
    <lineage>
        <taxon>unclassified sequences</taxon>
        <taxon>metagenomes</taxon>
        <taxon>ecological metagenomes</taxon>
    </lineage>
</organism>
<dbReference type="GO" id="GO:0006013">
    <property type="term" value="P:mannose metabolic process"/>
    <property type="evidence" value="ECO:0007669"/>
    <property type="project" value="InterPro"/>
</dbReference>
<feature type="non-terminal residue" evidence="2">
    <location>
        <position position="1"/>
    </location>
</feature>
<dbReference type="Gene3D" id="2.70.98.30">
    <property type="entry name" value="Golgi alpha-mannosidase II, domain 4"/>
    <property type="match status" value="1"/>
</dbReference>
<name>X0XJ08_9ZZZZ</name>
<dbReference type="InterPro" id="IPR011682">
    <property type="entry name" value="Glyco_hydro_38_C"/>
</dbReference>
<dbReference type="EMBL" id="BARS01044482">
    <property type="protein sequence ID" value="GAG36638.1"/>
    <property type="molecule type" value="Genomic_DNA"/>
</dbReference>
<proteinExistence type="predicted"/>
<sequence>DVPSVGYKIFYLKRAGSQADSSIRIDGATIENRFFKVTLDPDSGAVSGIFDKELKRELVDGKSPYRFNQYLYDNTGVRDMAWRRRGIALRRKGKEDGGREGQKGVSIRPGTNGPVCGSIISTATGPLAPRLEQEIILYCDLKRIDFVNRMQKELTYDIEQVYYAFPFAVDKPDFICELGGSIISALRDRFDCADRNWFAIQNWVDVSNDEYGITWTSREAPIVSFVEISNEWIEKLAPTNASLFSYIMN</sequence>
<dbReference type="Pfam" id="PF07748">
    <property type="entry name" value="Glyco_hydro_38C"/>
    <property type="match status" value="1"/>
</dbReference>
<gene>
    <name evidence="2" type="ORF">S01H1_67192</name>
</gene>
<dbReference type="SUPFAM" id="SSF74650">
    <property type="entry name" value="Galactose mutarotase-like"/>
    <property type="match status" value="1"/>
</dbReference>